<dbReference type="HOGENOM" id="CLU_1191026_0_0_1"/>
<dbReference type="EMBL" id="ABJB011138112">
    <property type="status" value="NOT_ANNOTATED_CDS"/>
    <property type="molecule type" value="Genomic_DNA"/>
</dbReference>
<dbReference type="VEuPathDB" id="VectorBase:ISCP_006853"/>
<feature type="region of interest" description="Disordered" evidence="1">
    <location>
        <begin position="98"/>
        <end position="170"/>
    </location>
</feature>
<reference evidence="2 4" key="1">
    <citation type="submission" date="2008-03" db="EMBL/GenBank/DDBJ databases">
        <title>Annotation of Ixodes scapularis.</title>
        <authorList>
            <consortium name="Ixodes scapularis Genome Project Consortium"/>
            <person name="Caler E."/>
            <person name="Hannick L.I."/>
            <person name="Bidwell S."/>
            <person name="Joardar V."/>
            <person name="Thiagarajan M."/>
            <person name="Amedeo P."/>
            <person name="Galinsky K.J."/>
            <person name="Schobel S."/>
            <person name="Inman J."/>
            <person name="Hostetler J."/>
            <person name="Miller J."/>
            <person name="Hammond M."/>
            <person name="Megy K."/>
            <person name="Lawson D."/>
            <person name="Kodira C."/>
            <person name="Sutton G."/>
            <person name="Meyer J."/>
            <person name="Hill C.A."/>
            <person name="Birren B."/>
            <person name="Nene V."/>
            <person name="Collins F."/>
            <person name="Alarcon-Chaidez F."/>
            <person name="Wikel S."/>
            <person name="Strausberg R."/>
        </authorList>
    </citation>
    <scope>NUCLEOTIDE SEQUENCE [LARGE SCALE GENOMIC DNA]</scope>
    <source>
        <strain evidence="4">Wikel</strain>
        <strain evidence="2">Wikel colony</strain>
    </source>
</reference>
<evidence type="ECO:0000313" key="3">
    <source>
        <dbReference type="EnsemblMetazoa" id="ISCW001180-PA"/>
    </source>
</evidence>
<dbReference type="InParanoid" id="B7P6Y8"/>
<organism>
    <name type="scientific">Ixodes scapularis</name>
    <name type="common">Black-legged tick</name>
    <name type="synonym">Deer tick</name>
    <dbReference type="NCBI Taxonomy" id="6945"/>
    <lineage>
        <taxon>Eukaryota</taxon>
        <taxon>Metazoa</taxon>
        <taxon>Ecdysozoa</taxon>
        <taxon>Arthropoda</taxon>
        <taxon>Chelicerata</taxon>
        <taxon>Arachnida</taxon>
        <taxon>Acari</taxon>
        <taxon>Parasitiformes</taxon>
        <taxon>Ixodida</taxon>
        <taxon>Ixodoidea</taxon>
        <taxon>Ixodidae</taxon>
        <taxon>Ixodinae</taxon>
        <taxon>Ixodes</taxon>
    </lineage>
</organism>
<keyword evidence="4" id="KW-1185">Reference proteome</keyword>
<dbReference type="STRING" id="6945.B7P6Y8"/>
<evidence type="ECO:0007829" key="5">
    <source>
        <dbReference type="PeptideAtlas" id="B7P6Y8"/>
    </source>
</evidence>
<keyword evidence="5" id="KW-1267">Proteomics identification</keyword>
<evidence type="ECO:0000313" key="2">
    <source>
        <dbReference type="EMBL" id="EEC02360.1"/>
    </source>
</evidence>
<evidence type="ECO:0000256" key="1">
    <source>
        <dbReference type="SAM" id="MobiDB-lite"/>
    </source>
</evidence>
<evidence type="ECO:0000313" key="4">
    <source>
        <dbReference type="Proteomes" id="UP000001555"/>
    </source>
</evidence>
<dbReference type="EnsemblMetazoa" id="ISCW001180-RA">
    <property type="protein sequence ID" value="ISCW001180-PA"/>
    <property type="gene ID" value="ISCW001180"/>
</dbReference>
<dbReference type="PaxDb" id="6945-B7P6Y8"/>
<gene>
    <name evidence="2" type="ORF">IscW_ISCW001180</name>
</gene>
<dbReference type="VEuPathDB" id="VectorBase:ISCI001180"/>
<proteinExistence type="evidence at protein level"/>
<dbReference type="EMBL" id="DS648804">
    <property type="protein sequence ID" value="EEC02360.1"/>
    <property type="molecule type" value="Genomic_DNA"/>
</dbReference>
<feature type="compositionally biased region" description="Low complexity" evidence="1">
    <location>
        <begin position="153"/>
        <end position="170"/>
    </location>
</feature>
<protein>
    <submittedName>
        <fullName evidence="2 3">E1b-55kD-associated protein, putative</fullName>
    </submittedName>
</protein>
<dbReference type="InterPro" id="IPR027417">
    <property type="entry name" value="P-loop_NTPase"/>
</dbReference>
<dbReference type="PANTHER" id="PTHR12381">
    <property type="entry name" value="HETEROGENEOUS NUCLEAR RIBONUCLEOPROTEIN U FAMILY MEMBER"/>
    <property type="match status" value="1"/>
</dbReference>
<dbReference type="AlphaFoldDB" id="B7P6Y8"/>
<feature type="compositionally biased region" description="Gly residues" evidence="1">
    <location>
        <begin position="105"/>
        <end position="139"/>
    </location>
</feature>
<dbReference type="Gene3D" id="3.40.50.300">
    <property type="entry name" value="P-loop containing nucleotide triphosphate hydrolases"/>
    <property type="match status" value="1"/>
</dbReference>
<dbReference type="EMBL" id="ABJB010674068">
    <property type="status" value="NOT_ANNOTATED_CDS"/>
    <property type="molecule type" value="Genomic_DNA"/>
</dbReference>
<dbReference type="Proteomes" id="UP000001555">
    <property type="component" value="Unassembled WGS sequence"/>
</dbReference>
<dbReference type="OrthoDB" id="445357at2759"/>
<dbReference type="VEuPathDB" id="VectorBase:ISCW001180"/>
<name>B7P6Y8_IXOSC</name>
<dbReference type="PANTHER" id="PTHR12381:SF56">
    <property type="entry name" value="B30.2_SPRY DOMAIN-CONTAINING PROTEIN-RELATED"/>
    <property type="match status" value="1"/>
</dbReference>
<reference evidence="3" key="2">
    <citation type="submission" date="2020-05" db="UniProtKB">
        <authorList>
            <consortium name="EnsemblMetazoa"/>
        </authorList>
    </citation>
    <scope>IDENTIFICATION</scope>
    <source>
        <strain evidence="3">wikel</strain>
    </source>
</reference>
<sequence length="233" mass="25084">MRPFEGFRRRAVVIVPTDEEFLRRCAKREKEEGKDVPDIAVLEMKANFSLPEAGNLFDEVTFTELSREQSIPLVKQYNEEGRAACGPPQSRFRSGGGFENHRGGFGDGGRGGFRPPFRGGGGGPRHGGGGYGGRGGPPHGGHAPAPPAPQQPQQPAYGAGYGGYNQQYSSYGQQAYPQQQAQTYGFTVKSSFSGEDSREVPPSFKEVSLAPLASCRIVRLPGIDASISSEEIF</sequence>
<accession>B7P6Y8</accession>